<reference evidence="1" key="1">
    <citation type="submission" date="2022-10" db="EMBL/GenBank/DDBJ databases">
        <title>Hoeflea sp. J2-29, isolated from marine algae.</title>
        <authorList>
            <person name="Kristyanto S."/>
            <person name="Kim J.M."/>
            <person name="Jeon C.O."/>
        </authorList>
    </citation>
    <scope>NUCLEOTIDE SEQUENCE</scope>
    <source>
        <strain evidence="1">J2-29</strain>
    </source>
</reference>
<evidence type="ECO:0000313" key="1">
    <source>
        <dbReference type="EMBL" id="MCY0093885.1"/>
    </source>
</evidence>
<gene>
    <name evidence="1" type="ORF">OEG82_07610</name>
</gene>
<comment type="caution">
    <text evidence="1">The sequence shown here is derived from an EMBL/GenBank/DDBJ whole genome shotgun (WGS) entry which is preliminary data.</text>
</comment>
<name>A0ABT3YDR7_9HYPH</name>
<dbReference type="RefSeq" id="WP_267611828.1">
    <property type="nucleotide sequence ID" value="NZ_JAOVZQ010000001.1"/>
</dbReference>
<accession>A0ABT3YDR7</accession>
<keyword evidence="2" id="KW-1185">Reference proteome</keyword>
<sequence length="212" mass="23427">MPYQNRVNPAGTICVHPARGEFMGNRGGALHDADQRIVRHQRSRAWLVCVTAFKGRRRKLMQPNRYTELFFLDEVTALAAGHRPCFECRRKDAFAFAEALGKSRDEERLSAPAIDALLAVERKRSPDAPERLVAREGISSLPDGVMIRQGGTHYALRGGRLLPWSFDGYGAPTDPDALPGCPVHLDTPASTVAALGHGYRPVFHSGCWRPEA</sequence>
<dbReference type="Proteomes" id="UP001081283">
    <property type="component" value="Unassembled WGS sequence"/>
</dbReference>
<evidence type="ECO:0000313" key="2">
    <source>
        <dbReference type="Proteomes" id="UP001081283"/>
    </source>
</evidence>
<proteinExistence type="predicted"/>
<protein>
    <submittedName>
        <fullName evidence="1">Uncharacterized protein</fullName>
    </submittedName>
</protein>
<organism evidence="1 2">
    <name type="scientific">Hoeflea ulvae</name>
    <dbReference type="NCBI Taxonomy" id="2983764"/>
    <lineage>
        <taxon>Bacteria</taxon>
        <taxon>Pseudomonadati</taxon>
        <taxon>Pseudomonadota</taxon>
        <taxon>Alphaproteobacteria</taxon>
        <taxon>Hyphomicrobiales</taxon>
        <taxon>Rhizobiaceae</taxon>
        <taxon>Hoeflea</taxon>
    </lineage>
</organism>
<dbReference type="EMBL" id="JAOVZQ010000001">
    <property type="protein sequence ID" value="MCY0093885.1"/>
    <property type="molecule type" value="Genomic_DNA"/>
</dbReference>